<feature type="region of interest" description="Disordered" evidence="1">
    <location>
        <begin position="27"/>
        <end position="62"/>
    </location>
</feature>
<dbReference type="PATRIC" id="fig|1391654.3.peg.470"/>
<dbReference type="AlphaFoldDB" id="A0A0K1PL04"/>
<dbReference type="PANTHER" id="PTHR45982:SF1">
    <property type="entry name" value="REGULATOR OF CHROMOSOME CONDENSATION"/>
    <property type="match status" value="1"/>
</dbReference>
<feature type="compositionally biased region" description="Polar residues" evidence="1">
    <location>
        <begin position="27"/>
        <end position="36"/>
    </location>
</feature>
<evidence type="ECO:0000256" key="2">
    <source>
        <dbReference type="SAM" id="SignalP"/>
    </source>
</evidence>
<proteinExistence type="predicted"/>
<dbReference type="GO" id="GO:0005737">
    <property type="term" value="C:cytoplasm"/>
    <property type="evidence" value="ECO:0007669"/>
    <property type="project" value="TreeGrafter"/>
</dbReference>
<evidence type="ECO:0000313" key="4">
    <source>
        <dbReference type="Proteomes" id="UP000064967"/>
    </source>
</evidence>
<dbReference type="STRING" id="1391654.AKJ09_00458"/>
<dbReference type="PROSITE" id="PS50012">
    <property type="entry name" value="RCC1_3"/>
    <property type="match status" value="1"/>
</dbReference>
<accession>A0A0K1PL04</accession>
<keyword evidence="4" id="KW-1185">Reference proteome</keyword>
<sequence>MIRRHHLTLVATGLALGMLATVVACSSSDDGPNTNTDKADGGDAGDAAAPTDSARPDAAEAAVDAGELVDASVPAITCATSPCAVEIAAGADSACVRMSDGTVRCWGSDIGHALGRSPDSTASTLSPAPVGGLTGVTQLSGSASYPGDVYCALRTGGEAVCWGSNDKGVLGRVVAGAVDVESSPTPAPIEGLGTATGIFAGERVSCATHADGEVSCWGSNEAGQIPSLPRDAAALASATKFALGSKGSALAVAGRGTIALTESGLVSWGLSGTYLGSQTGVLGREVSWPASPPDKIELSWVSSITARGNRACALSNGRVYCWGAAPTVGADSVYPAPAGVEPKGEYALTVTVGARAACSMLSNQTAVCWGDNAYGQLGGGDAEVRATPVVVKSLAGPPVRFAIMDTATCALLRDGNVQCWGQNDKGQLGSGTADALPHFEPKTLVLTP</sequence>
<reference evidence="3 4" key="1">
    <citation type="submission" date="2015-08" db="EMBL/GenBank/DDBJ databases">
        <authorList>
            <person name="Babu N.S."/>
            <person name="Beckwith C.J."/>
            <person name="Beseler K.G."/>
            <person name="Brison A."/>
            <person name="Carone J.V."/>
            <person name="Caskin T.P."/>
            <person name="Diamond M."/>
            <person name="Durham M.E."/>
            <person name="Foxe J.M."/>
            <person name="Go M."/>
            <person name="Henderson B.A."/>
            <person name="Jones I.B."/>
            <person name="McGettigan J.A."/>
            <person name="Micheletti S.J."/>
            <person name="Nasrallah M.E."/>
            <person name="Ortiz D."/>
            <person name="Piller C.R."/>
            <person name="Privatt S.R."/>
            <person name="Schneider S.L."/>
            <person name="Sharp S."/>
            <person name="Smith T.C."/>
            <person name="Stanton J.D."/>
            <person name="Ullery H.E."/>
            <person name="Wilson R.J."/>
            <person name="Serrano M.G."/>
            <person name="Buck G."/>
            <person name="Lee V."/>
            <person name="Wang Y."/>
            <person name="Carvalho R."/>
            <person name="Voegtly L."/>
            <person name="Shi R."/>
            <person name="Duckworth R."/>
            <person name="Johnson A."/>
            <person name="Loviza R."/>
            <person name="Walstead R."/>
            <person name="Shah Z."/>
            <person name="Kiflezghi M."/>
            <person name="Wade K."/>
            <person name="Ball S.L."/>
            <person name="Bradley K.W."/>
            <person name="Asai D.J."/>
            <person name="Bowman C.A."/>
            <person name="Russell D.A."/>
            <person name="Pope W.H."/>
            <person name="Jacobs-Sera D."/>
            <person name="Hendrix R.W."/>
            <person name="Hatfull G.F."/>
        </authorList>
    </citation>
    <scope>NUCLEOTIDE SEQUENCE [LARGE SCALE GENOMIC DNA]</scope>
    <source>
        <strain evidence="3 4">DSM 27648</strain>
    </source>
</reference>
<dbReference type="PROSITE" id="PS51257">
    <property type="entry name" value="PROKAR_LIPOPROTEIN"/>
    <property type="match status" value="1"/>
</dbReference>
<dbReference type="InterPro" id="IPR051553">
    <property type="entry name" value="Ran_GTPase-activating"/>
</dbReference>
<dbReference type="InterPro" id="IPR000408">
    <property type="entry name" value="Reg_chr_condens"/>
</dbReference>
<dbReference type="Pfam" id="PF13540">
    <property type="entry name" value="RCC1_2"/>
    <property type="match status" value="3"/>
</dbReference>
<dbReference type="Pfam" id="PF00415">
    <property type="entry name" value="RCC1"/>
    <property type="match status" value="1"/>
</dbReference>
<feature type="signal peptide" evidence="2">
    <location>
        <begin position="1"/>
        <end position="24"/>
    </location>
</feature>
<dbReference type="KEGG" id="llu:AKJ09_00458"/>
<dbReference type="InterPro" id="IPR009091">
    <property type="entry name" value="RCC1/BLIP-II"/>
</dbReference>
<evidence type="ECO:0000313" key="3">
    <source>
        <dbReference type="EMBL" id="AKU93794.1"/>
    </source>
</evidence>
<dbReference type="RefSeq" id="WP_146645491.1">
    <property type="nucleotide sequence ID" value="NZ_CP012333.1"/>
</dbReference>
<dbReference type="GO" id="GO:0005085">
    <property type="term" value="F:guanyl-nucleotide exchange factor activity"/>
    <property type="evidence" value="ECO:0007669"/>
    <property type="project" value="TreeGrafter"/>
</dbReference>
<gene>
    <name evidence="3" type="ORF">AKJ09_00458</name>
</gene>
<dbReference type="EMBL" id="CP012333">
    <property type="protein sequence ID" value="AKU93794.1"/>
    <property type="molecule type" value="Genomic_DNA"/>
</dbReference>
<organism evidence="3 4">
    <name type="scientific">Labilithrix luteola</name>
    <dbReference type="NCBI Taxonomy" id="1391654"/>
    <lineage>
        <taxon>Bacteria</taxon>
        <taxon>Pseudomonadati</taxon>
        <taxon>Myxococcota</taxon>
        <taxon>Polyangia</taxon>
        <taxon>Polyangiales</taxon>
        <taxon>Labilitrichaceae</taxon>
        <taxon>Labilithrix</taxon>
    </lineage>
</organism>
<feature type="chain" id="PRO_5005465635" evidence="2">
    <location>
        <begin position="25"/>
        <end position="448"/>
    </location>
</feature>
<dbReference type="Gene3D" id="2.130.10.30">
    <property type="entry name" value="Regulator of chromosome condensation 1/beta-lactamase-inhibitor protein II"/>
    <property type="match status" value="2"/>
</dbReference>
<protein>
    <submittedName>
        <fullName evidence="3">Regulator of chromosome condensation RCC1</fullName>
    </submittedName>
</protein>
<dbReference type="PRINTS" id="PR00633">
    <property type="entry name" value="RCCNDNSATION"/>
</dbReference>
<dbReference type="SUPFAM" id="SSF50985">
    <property type="entry name" value="RCC1/BLIP-II"/>
    <property type="match status" value="2"/>
</dbReference>
<dbReference type="Proteomes" id="UP000064967">
    <property type="component" value="Chromosome"/>
</dbReference>
<dbReference type="PANTHER" id="PTHR45982">
    <property type="entry name" value="REGULATOR OF CHROMOSOME CONDENSATION"/>
    <property type="match status" value="1"/>
</dbReference>
<keyword evidence="2" id="KW-0732">Signal</keyword>
<evidence type="ECO:0000256" key="1">
    <source>
        <dbReference type="SAM" id="MobiDB-lite"/>
    </source>
</evidence>
<name>A0A0K1PL04_9BACT</name>